<reference evidence="2" key="1">
    <citation type="submission" date="2018-05" db="EMBL/GenBank/DDBJ databases">
        <authorList>
            <person name="Lanie J.A."/>
            <person name="Ng W.-L."/>
            <person name="Kazmierczak K.M."/>
            <person name="Andrzejewski T.M."/>
            <person name="Davidsen T.M."/>
            <person name="Wayne K.J."/>
            <person name="Tettelin H."/>
            <person name="Glass J.I."/>
            <person name="Rusch D."/>
            <person name="Podicherti R."/>
            <person name="Tsui H.-C.T."/>
            <person name="Winkler M.E."/>
        </authorList>
    </citation>
    <scope>NUCLEOTIDE SEQUENCE</scope>
</reference>
<feature type="domain" description="DZANK-type" evidence="1">
    <location>
        <begin position="44"/>
        <end position="109"/>
    </location>
</feature>
<protein>
    <recommendedName>
        <fullName evidence="1">DZANK-type domain-containing protein</fullName>
    </recommendedName>
</protein>
<dbReference type="AlphaFoldDB" id="A0A382JI66"/>
<organism evidence="2">
    <name type="scientific">marine metagenome</name>
    <dbReference type="NCBI Taxonomy" id="408172"/>
    <lineage>
        <taxon>unclassified sequences</taxon>
        <taxon>metagenomes</taxon>
        <taxon>ecological metagenomes</taxon>
    </lineage>
</organism>
<feature type="non-terminal residue" evidence="2">
    <location>
        <position position="121"/>
    </location>
</feature>
<name>A0A382JI66_9ZZZZ</name>
<accession>A0A382JI66</accession>
<evidence type="ECO:0000313" key="2">
    <source>
        <dbReference type="EMBL" id="SVC11062.1"/>
    </source>
</evidence>
<dbReference type="Pfam" id="PF12773">
    <property type="entry name" value="DZR"/>
    <property type="match status" value="1"/>
</dbReference>
<gene>
    <name evidence="2" type="ORF">METZ01_LOCUS263916</name>
</gene>
<dbReference type="EMBL" id="UINC01074149">
    <property type="protein sequence ID" value="SVC11062.1"/>
    <property type="molecule type" value="Genomic_DNA"/>
</dbReference>
<proteinExistence type="predicted"/>
<evidence type="ECO:0000259" key="1">
    <source>
        <dbReference type="Pfam" id="PF12773"/>
    </source>
</evidence>
<sequence>VLCSECDNQILPYMTFCPHCGIRIKKVSNSSEYSTESPDELKPCSHCGALAEATLRYCGSCGTQLEDSIETSPEPPPIEEIQEEKQELKSCPTCNQPVRPELSFCISCGTNVITSERRTES</sequence>
<feature type="non-terminal residue" evidence="2">
    <location>
        <position position="1"/>
    </location>
</feature>
<dbReference type="InterPro" id="IPR025874">
    <property type="entry name" value="DZR"/>
</dbReference>